<organism evidence="1 2">
    <name type="scientific">Candidatus Vidania fulgoroideorum</name>
    <dbReference type="NCBI Taxonomy" id="881286"/>
    <lineage>
        <taxon>Bacteria</taxon>
        <taxon>Pseudomonadati</taxon>
        <taxon>Pseudomonadota</taxon>
        <taxon>Betaproteobacteria</taxon>
        <taxon>Candidatus Vidania</taxon>
    </lineage>
</organism>
<sequence length="164" mass="19536">MNQIVNKYIKELDSIYIKYEKTITRLTNMEIDILTIRSIKLKKEDIYIGNISEIYEIGNTIGVKVKKQFLGKTIKAILNHGFISFKLKKNLIEVNKRIKPKYKCEIKLNIKEKIEQFKIKTRLIVLRFKKEIKIKLGVKFKIKNELEIIRRKVSLQVKELSKRL</sequence>
<evidence type="ECO:0000313" key="1">
    <source>
        <dbReference type="EMBL" id="QSW37920.1"/>
    </source>
</evidence>
<dbReference type="AlphaFoldDB" id="A0A974X7C6"/>
<reference evidence="1" key="2">
    <citation type="submission" date="2021-03" db="EMBL/GenBank/DDBJ databases">
        <title>Alternative transmission patterns in independently acquired nutritional co-symbionts of Dictyopharidae planthoppers.</title>
        <authorList>
            <person name="Michalik A."/>
            <person name="Lukasik P."/>
        </authorList>
    </citation>
    <scope>NUCLEOTIDE SEQUENCE</scope>
    <source>
        <strain evidence="1">RANSCY</strain>
    </source>
</reference>
<proteinExistence type="predicted"/>
<evidence type="ECO:0000313" key="2">
    <source>
        <dbReference type="Proteomes" id="UP000663347"/>
    </source>
</evidence>
<name>A0A974X7C6_9PROT</name>
<reference evidence="1" key="1">
    <citation type="submission" date="2021-02" db="EMBL/GenBank/DDBJ databases">
        <authorList>
            <person name="Franco D."/>
        </authorList>
    </citation>
    <scope>NUCLEOTIDE SEQUENCE</scope>
    <source>
        <strain evidence="1">RANSCY</strain>
    </source>
</reference>
<accession>A0A974X7C6</accession>
<dbReference type="Proteomes" id="UP000663347">
    <property type="component" value="Chromosome"/>
</dbReference>
<gene>
    <name evidence="1" type="ORF">JSR06_00460</name>
</gene>
<protein>
    <submittedName>
        <fullName evidence="1">Uncharacterized protein</fullName>
    </submittedName>
</protein>
<dbReference type="EMBL" id="CP071412">
    <property type="protein sequence ID" value="QSW37920.1"/>
    <property type="molecule type" value="Genomic_DNA"/>
</dbReference>